<accession>A0A6B8M1F9</accession>
<keyword evidence="1 4" id="KW-0808">Transferase</keyword>
<dbReference type="AlphaFoldDB" id="A0A6B8M1F9"/>
<dbReference type="KEGG" id="mpar:F7D14_03860"/>
<dbReference type="InterPro" id="IPR016181">
    <property type="entry name" value="Acyl_CoA_acyltransferase"/>
</dbReference>
<evidence type="ECO:0000256" key="1">
    <source>
        <dbReference type="ARBA" id="ARBA00022679"/>
    </source>
</evidence>
<gene>
    <name evidence="4" type="ORF">F7D14_03860</name>
</gene>
<dbReference type="Gene3D" id="3.40.630.30">
    <property type="match status" value="1"/>
</dbReference>
<name>A0A6B8M1F9_9HYPH</name>
<dbReference type="SUPFAM" id="SSF55729">
    <property type="entry name" value="Acyl-CoA N-acyltransferases (Nat)"/>
    <property type="match status" value="1"/>
</dbReference>
<dbReference type="PANTHER" id="PTHR43877">
    <property type="entry name" value="AMINOALKYLPHOSPHONATE N-ACETYLTRANSFERASE-RELATED-RELATED"/>
    <property type="match status" value="1"/>
</dbReference>
<evidence type="ECO:0000256" key="2">
    <source>
        <dbReference type="ARBA" id="ARBA00023315"/>
    </source>
</evidence>
<dbReference type="RefSeq" id="WP_016921231.1">
    <property type="nucleotide sequence ID" value="NZ_CP044331.1"/>
</dbReference>
<proteinExistence type="predicted"/>
<dbReference type="InterPro" id="IPR050832">
    <property type="entry name" value="Bact_Acetyltransf"/>
</dbReference>
<dbReference type="Pfam" id="PF13673">
    <property type="entry name" value="Acetyltransf_10"/>
    <property type="match status" value="1"/>
</dbReference>
<organism evidence="4 5">
    <name type="scientific">Methylocystis parvus</name>
    <dbReference type="NCBI Taxonomy" id="134"/>
    <lineage>
        <taxon>Bacteria</taxon>
        <taxon>Pseudomonadati</taxon>
        <taxon>Pseudomonadota</taxon>
        <taxon>Alphaproteobacteria</taxon>
        <taxon>Hyphomicrobiales</taxon>
        <taxon>Methylocystaceae</taxon>
        <taxon>Methylocystis</taxon>
    </lineage>
</organism>
<keyword evidence="2" id="KW-0012">Acyltransferase</keyword>
<evidence type="ECO:0000259" key="3">
    <source>
        <dbReference type="PROSITE" id="PS51186"/>
    </source>
</evidence>
<reference evidence="4 5" key="1">
    <citation type="submission" date="2019-09" db="EMBL/GenBank/DDBJ databases">
        <title>Isolation and complete genome sequencing of Methylocystis species.</title>
        <authorList>
            <person name="Rumah B.L."/>
            <person name="Stead C.E."/>
            <person name="Stevens B.C."/>
            <person name="Minton N.P."/>
            <person name="Grosse-Honebrink A."/>
            <person name="Zhang Y."/>
        </authorList>
    </citation>
    <scope>NUCLEOTIDE SEQUENCE [LARGE SCALE GENOMIC DNA]</scope>
    <source>
        <strain evidence="4 5">BRCS2</strain>
    </source>
</reference>
<dbReference type="PROSITE" id="PS51186">
    <property type="entry name" value="GNAT"/>
    <property type="match status" value="1"/>
</dbReference>
<dbReference type="GO" id="GO:0016747">
    <property type="term" value="F:acyltransferase activity, transferring groups other than amino-acyl groups"/>
    <property type="evidence" value="ECO:0007669"/>
    <property type="project" value="InterPro"/>
</dbReference>
<keyword evidence="5" id="KW-1185">Reference proteome</keyword>
<sequence>MELGRLFLRQASECDVPALIRLLHRSWLVAWAPELPFEAVQAFAAADPARTHAETMWLHFYVAVVDDELVGVIHVAEDRIIDLHVDPQIWREGIGSKLMDFAEQQIGRSYPVARLEVRAFNKRARAFYESRGWSETRRYPGIECGSPVENLEMQKLL</sequence>
<dbReference type="PANTHER" id="PTHR43877:SF2">
    <property type="entry name" value="AMINOALKYLPHOSPHONATE N-ACETYLTRANSFERASE-RELATED"/>
    <property type="match status" value="1"/>
</dbReference>
<feature type="domain" description="N-acetyltransferase" evidence="3">
    <location>
        <begin position="6"/>
        <end position="157"/>
    </location>
</feature>
<evidence type="ECO:0000313" key="5">
    <source>
        <dbReference type="Proteomes" id="UP000422569"/>
    </source>
</evidence>
<dbReference type="CDD" id="cd04301">
    <property type="entry name" value="NAT_SF"/>
    <property type="match status" value="1"/>
</dbReference>
<dbReference type="EMBL" id="CP044331">
    <property type="protein sequence ID" value="QGM96701.1"/>
    <property type="molecule type" value="Genomic_DNA"/>
</dbReference>
<dbReference type="InterPro" id="IPR000182">
    <property type="entry name" value="GNAT_dom"/>
</dbReference>
<dbReference type="Proteomes" id="UP000422569">
    <property type="component" value="Chromosome"/>
</dbReference>
<protein>
    <submittedName>
        <fullName evidence="4">GNAT family N-acetyltransferase</fullName>
    </submittedName>
</protein>
<evidence type="ECO:0000313" key="4">
    <source>
        <dbReference type="EMBL" id="QGM96701.1"/>
    </source>
</evidence>